<keyword evidence="2" id="KW-0238">DNA-binding</keyword>
<evidence type="ECO:0000256" key="1">
    <source>
        <dbReference type="ARBA" id="ARBA00023015"/>
    </source>
</evidence>
<dbReference type="InterPro" id="IPR001845">
    <property type="entry name" value="HTH_ArsR_DNA-bd_dom"/>
</dbReference>
<organism evidence="4 5">
    <name type="scientific">Vagococcus penaei</name>
    <dbReference type="NCBI Taxonomy" id="633807"/>
    <lineage>
        <taxon>Bacteria</taxon>
        <taxon>Bacillati</taxon>
        <taxon>Bacillota</taxon>
        <taxon>Bacilli</taxon>
        <taxon>Lactobacillales</taxon>
        <taxon>Enterococcaceae</taxon>
        <taxon>Vagococcus</taxon>
    </lineage>
</organism>
<gene>
    <name evidence="4" type="ORF">BW732_05355</name>
</gene>
<protein>
    <submittedName>
        <fullName evidence="4">Transcriptional regulator</fullName>
    </submittedName>
</protein>
<dbReference type="Gene3D" id="1.10.10.10">
    <property type="entry name" value="Winged helix-like DNA-binding domain superfamily/Winged helix DNA-binding domain"/>
    <property type="match status" value="1"/>
</dbReference>
<dbReference type="InterPro" id="IPR000835">
    <property type="entry name" value="HTH_MarR-typ"/>
</dbReference>
<keyword evidence="3" id="KW-0804">Transcription</keyword>
<dbReference type="Proteomes" id="UP000188246">
    <property type="component" value="Chromosome"/>
</dbReference>
<dbReference type="KEGG" id="vpi:BW732_05355"/>
<keyword evidence="5" id="KW-1185">Reference proteome</keyword>
<dbReference type="InterPro" id="IPR036390">
    <property type="entry name" value="WH_DNA-bd_sf"/>
</dbReference>
<dbReference type="RefSeq" id="WP_077275807.1">
    <property type="nucleotide sequence ID" value="NZ_CP019609.1"/>
</dbReference>
<dbReference type="PROSITE" id="PS50995">
    <property type="entry name" value="HTH_MARR_2"/>
    <property type="match status" value="1"/>
</dbReference>
<dbReference type="SMART" id="SM00347">
    <property type="entry name" value="HTH_MARR"/>
    <property type="match status" value="1"/>
</dbReference>
<proteinExistence type="predicted"/>
<evidence type="ECO:0000256" key="3">
    <source>
        <dbReference type="ARBA" id="ARBA00023163"/>
    </source>
</evidence>
<dbReference type="GO" id="GO:0003700">
    <property type="term" value="F:DNA-binding transcription factor activity"/>
    <property type="evidence" value="ECO:0007669"/>
    <property type="project" value="InterPro"/>
</dbReference>
<dbReference type="OrthoDB" id="2366010at2"/>
<dbReference type="PRINTS" id="PR00598">
    <property type="entry name" value="HTHMARR"/>
</dbReference>
<dbReference type="Pfam" id="PF01047">
    <property type="entry name" value="MarR"/>
    <property type="match status" value="1"/>
</dbReference>
<reference evidence="4 5" key="1">
    <citation type="journal article" date="2010" name="Int. J. Syst. Evol. Microbiol.">
        <title>Vagococcus penaei sp. nov., isolated from spoilage microbiota of cooked shrimp (Penaeus vannamei).</title>
        <authorList>
            <person name="Jaffres E."/>
            <person name="Prevost H."/>
            <person name="Rossero A."/>
            <person name="Joffraud J.J."/>
            <person name="Dousset X."/>
        </authorList>
    </citation>
    <scope>NUCLEOTIDE SEQUENCE [LARGE SCALE GENOMIC DNA]</scope>
    <source>
        <strain evidence="4 5">CD276</strain>
    </source>
</reference>
<dbReference type="PANTHER" id="PTHR42756">
    <property type="entry name" value="TRANSCRIPTIONAL REGULATOR, MARR"/>
    <property type="match status" value="1"/>
</dbReference>
<evidence type="ECO:0000313" key="5">
    <source>
        <dbReference type="Proteomes" id="UP000188246"/>
    </source>
</evidence>
<dbReference type="SUPFAM" id="SSF46785">
    <property type="entry name" value="Winged helix' DNA-binding domain"/>
    <property type="match status" value="1"/>
</dbReference>
<sequence>MSFNEVSHLFYQVKLLEQQINKVFEEKVGLSLSRYKLLLVLQKEGPCLHADIQAAMKIDQGAITRHLKILETEGYVTRYRNPDNNREVFVELTEKAQTELVACLGKHQRFEALLDSYMTATDLTTLSDLLKTLTEALHSINEK</sequence>
<dbReference type="AlphaFoldDB" id="A0A1Q2D5T4"/>
<evidence type="ECO:0000256" key="2">
    <source>
        <dbReference type="ARBA" id="ARBA00023125"/>
    </source>
</evidence>
<dbReference type="GO" id="GO:0003677">
    <property type="term" value="F:DNA binding"/>
    <property type="evidence" value="ECO:0007669"/>
    <property type="project" value="UniProtKB-KW"/>
</dbReference>
<dbReference type="EMBL" id="CP019609">
    <property type="protein sequence ID" value="AQP53722.1"/>
    <property type="molecule type" value="Genomic_DNA"/>
</dbReference>
<dbReference type="CDD" id="cd00090">
    <property type="entry name" value="HTH_ARSR"/>
    <property type="match status" value="1"/>
</dbReference>
<dbReference type="PANTHER" id="PTHR42756:SF1">
    <property type="entry name" value="TRANSCRIPTIONAL REPRESSOR OF EMRAB OPERON"/>
    <property type="match status" value="1"/>
</dbReference>
<accession>A0A1Q2D5T4</accession>
<dbReference type="SMART" id="SM00418">
    <property type="entry name" value="HTH_ARSR"/>
    <property type="match status" value="1"/>
</dbReference>
<dbReference type="STRING" id="633807.BW732_05355"/>
<name>A0A1Q2D5T4_9ENTE</name>
<dbReference type="InterPro" id="IPR036388">
    <property type="entry name" value="WH-like_DNA-bd_sf"/>
</dbReference>
<keyword evidence="1" id="KW-0805">Transcription regulation</keyword>
<dbReference type="InterPro" id="IPR011991">
    <property type="entry name" value="ArsR-like_HTH"/>
</dbReference>
<evidence type="ECO:0000313" key="4">
    <source>
        <dbReference type="EMBL" id="AQP53722.1"/>
    </source>
</evidence>